<keyword evidence="2" id="KW-1185">Reference proteome</keyword>
<comment type="caution">
    <text evidence="1">The sequence shown here is derived from an EMBL/GenBank/DDBJ whole genome shotgun (WGS) entry which is preliminary data.</text>
</comment>
<proteinExistence type="predicted"/>
<dbReference type="Proteomes" id="UP000814140">
    <property type="component" value="Unassembled WGS sequence"/>
</dbReference>
<reference evidence="1" key="2">
    <citation type="journal article" date="2022" name="New Phytol.">
        <title>Evolutionary transition to the ectomycorrhizal habit in the genomes of a hyperdiverse lineage of mushroom-forming fungi.</title>
        <authorList>
            <person name="Looney B."/>
            <person name="Miyauchi S."/>
            <person name="Morin E."/>
            <person name="Drula E."/>
            <person name="Courty P.E."/>
            <person name="Kohler A."/>
            <person name="Kuo A."/>
            <person name="LaButti K."/>
            <person name="Pangilinan J."/>
            <person name="Lipzen A."/>
            <person name="Riley R."/>
            <person name="Andreopoulos W."/>
            <person name="He G."/>
            <person name="Johnson J."/>
            <person name="Nolan M."/>
            <person name="Tritt A."/>
            <person name="Barry K.W."/>
            <person name="Grigoriev I.V."/>
            <person name="Nagy L.G."/>
            <person name="Hibbett D."/>
            <person name="Henrissat B."/>
            <person name="Matheny P.B."/>
            <person name="Labbe J."/>
            <person name="Martin F.M."/>
        </authorList>
    </citation>
    <scope>NUCLEOTIDE SEQUENCE</scope>
    <source>
        <strain evidence="1">HHB10654</strain>
    </source>
</reference>
<gene>
    <name evidence="1" type="ORF">BV25DRAFT_1460950</name>
</gene>
<name>A0ACB8SKN4_9AGAM</name>
<accession>A0ACB8SKN4</accession>
<sequence>MPSTTLIRAAFFTVGAVVGGGVVTALGASRRKEAVVVTSATPVYTGKTVDTPLIEAGVAGDPRISSIAGAAVGPVLKYGYPGPISDQLVRKAYVAAYDRRLRHPAWTAEHLTLASLGRSPEGGDRQKSTFQEDESLPVTFRARLQDYFRSGYDRGHMVPAADAKASQAAMDETFLLSNIAPQVGAGFNRHYWAYLEDWCRRLTGSFADVYVFTIPLYLPHKENDGKWRVVSPLPRFLHPSCLTQMCSLSGNQTYEMIGNPPNVAVPTHFAKVVLTSRPTSPSTPEVPEISTGAFVLPNASIPDDTPLESFVVPGTSSHALPKLRRALMTNTVEAVERAAGLTLFSDAIKAGSKHICKSTKCEVLVRRFDDAQKKPDMKKAISAPR</sequence>
<dbReference type="EMBL" id="MU277252">
    <property type="protein sequence ID" value="KAI0057129.1"/>
    <property type="molecule type" value="Genomic_DNA"/>
</dbReference>
<protein>
    <submittedName>
        <fullName evidence="1">Uncharacterized protein</fullName>
    </submittedName>
</protein>
<evidence type="ECO:0000313" key="1">
    <source>
        <dbReference type="EMBL" id="KAI0057129.1"/>
    </source>
</evidence>
<organism evidence="1 2">
    <name type="scientific">Artomyces pyxidatus</name>
    <dbReference type="NCBI Taxonomy" id="48021"/>
    <lineage>
        <taxon>Eukaryota</taxon>
        <taxon>Fungi</taxon>
        <taxon>Dikarya</taxon>
        <taxon>Basidiomycota</taxon>
        <taxon>Agaricomycotina</taxon>
        <taxon>Agaricomycetes</taxon>
        <taxon>Russulales</taxon>
        <taxon>Auriscalpiaceae</taxon>
        <taxon>Artomyces</taxon>
    </lineage>
</organism>
<evidence type="ECO:0000313" key="2">
    <source>
        <dbReference type="Proteomes" id="UP000814140"/>
    </source>
</evidence>
<reference evidence="1" key="1">
    <citation type="submission" date="2021-03" db="EMBL/GenBank/DDBJ databases">
        <authorList>
            <consortium name="DOE Joint Genome Institute"/>
            <person name="Ahrendt S."/>
            <person name="Looney B.P."/>
            <person name="Miyauchi S."/>
            <person name="Morin E."/>
            <person name="Drula E."/>
            <person name="Courty P.E."/>
            <person name="Chicoki N."/>
            <person name="Fauchery L."/>
            <person name="Kohler A."/>
            <person name="Kuo A."/>
            <person name="Labutti K."/>
            <person name="Pangilinan J."/>
            <person name="Lipzen A."/>
            <person name="Riley R."/>
            <person name="Andreopoulos W."/>
            <person name="He G."/>
            <person name="Johnson J."/>
            <person name="Barry K.W."/>
            <person name="Grigoriev I.V."/>
            <person name="Nagy L."/>
            <person name="Hibbett D."/>
            <person name="Henrissat B."/>
            <person name="Matheny P.B."/>
            <person name="Labbe J."/>
            <person name="Martin F."/>
        </authorList>
    </citation>
    <scope>NUCLEOTIDE SEQUENCE</scope>
    <source>
        <strain evidence="1">HHB10654</strain>
    </source>
</reference>